<dbReference type="Pfam" id="PF26639">
    <property type="entry name" value="Het-6_barrel"/>
    <property type="match status" value="1"/>
</dbReference>
<evidence type="ECO:0000313" key="3">
    <source>
        <dbReference type="Proteomes" id="UP000053841"/>
    </source>
</evidence>
<dbReference type="RefSeq" id="XP_007717887.1">
    <property type="nucleotide sequence ID" value="XM_007719697.1"/>
</dbReference>
<dbReference type="Pfam" id="PF06985">
    <property type="entry name" value="HET"/>
    <property type="match status" value="1"/>
</dbReference>
<dbReference type="PANTHER" id="PTHR24148">
    <property type="entry name" value="ANKYRIN REPEAT DOMAIN-CONTAINING PROTEIN 39 HOMOLOG-RELATED"/>
    <property type="match status" value="1"/>
</dbReference>
<sequence>MEASDSYPSLRGQHLHEAHFQYSDRINDQHIRLLDLEFGHDDEIISLGIKTYKVNEYPPYIALSYTWGDAKDTVNLLCNGKTIAVTRNLHEALWQLRENRKRLARLKRYTRSHNQPLHFWIDAICINQGNNKEKSFQVGLMREIYEWADHVFVWLGPADKSSDVAIRCIETIGSKAEACGFEDGTELGAKIWHEIEFVSGGYQRVVSANPWYGNAMKSLFDFISGRSSQSNVLPITDLKNFFTRPWWTRIWVLQEAALSRDTHFICGAQRLSRTRCNAFIHMYAALWKANATAFRKEQAQFTKYRLDIMRLLFHHRPTIMLTMPMIHRDNAFQLVALLRATCVGSINLKRHGPHHLEAKRPEDKIFALLGLAADREELKSFGVVPNYDIPYEQTYTTTMVALLQQGHISILSMCQASRSPDLPSWVPDWSQSVTDMLQDVRNDHMTLYPEFSSSGPHTNRNSIKISKEAGIVKYISLKSILFDKIYQVGRFPSRIDSKEVPLLETWKWPSEWLVEILRLSYCTKKFYKRFRDRLSASARTATGDVARNSEGELVRSGNAHFDDAVVLLRDGVRFIGNGRFRVEAQRFLVTQTINTKSKDRVTNELPLAFEIMGRSLGRLPFVTKKGHIGLSSDDVRQGDAIAIIEGSQVPFVLRPLDKGRFSLVSEAYVDGIMDGDAAETSKFSYITLR</sequence>
<feature type="domain" description="Heterokaryon incompatibility" evidence="1">
    <location>
        <begin position="60"/>
        <end position="255"/>
    </location>
</feature>
<dbReference type="InterPro" id="IPR010730">
    <property type="entry name" value="HET"/>
</dbReference>
<name>W6XYL9_COCC2</name>
<gene>
    <name evidence="2" type="ORF">COCCADRAFT_110751</name>
</gene>
<dbReference type="eggNOG" id="ENOG502SIE8">
    <property type="taxonomic scope" value="Eukaryota"/>
</dbReference>
<evidence type="ECO:0000259" key="1">
    <source>
        <dbReference type="Pfam" id="PF06985"/>
    </source>
</evidence>
<reference evidence="2 3" key="1">
    <citation type="journal article" date="2013" name="PLoS Genet.">
        <title>Comparative genome structure, secondary metabolite, and effector coding capacity across Cochliobolus pathogens.</title>
        <authorList>
            <person name="Condon B.J."/>
            <person name="Leng Y."/>
            <person name="Wu D."/>
            <person name="Bushley K.E."/>
            <person name="Ohm R.A."/>
            <person name="Otillar R."/>
            <person name="Martin J."/>
            <person name="Schackwitz W."/>
            <person name="Grimwood J."/>
            <person name="MohdZainudin N."/>
            <person name="Xue C."/>
            <person name="Wang R."/>
            <person name="Manning V.A."/>
            <person name="Dhillon B."/>
            <person name="Tu Z.J."/>
            <person name="Steffenson B.J."/>
            <person name="Salamov A."/>
            <person name="Sun H."/>
            <person name="Lowry S."/>
            <person name="LaButti K."/>
            <person name="Han J."/>
            <person name="Copeland A."/>
            <person name="Lindquist E."/>
            <person name="Barry K."/>
            <person name="Schmutz J."/>
            <person name="Baker S.E."/>
            <person name="Ciuffetti L.M."/>
            <person name="Grigoriev I.V."/>
            <person name="Zhong S."/>
            <person name="Turgeon B.G."/>
        </authorList>
    </citation>
    <scope>NUCLEOTIDE SEQUENCE [LARGE SCALE GENOMIC DNA]</scope>
    <source>
        <strain evidence="2 3">26-R-13</strain>
    </source>
</reference>
<dbReference type="KEGG" id="bze:COCCADRAFT_110751"/>
<accession>W6XYL9</accession>
<evidence type="ECO:0000313" key="2">
    <source>
        <dbReference type="EMBL" id="EUC27799.1"/>
    </source>
</evidence>
<dbReference type="HOGENOM" id="CLU_004184_7_4_1"/>
<proteinExistence type="predicted"/>
<organism evidence="2 3">
    <name type="scientific">Cochliobolus carbonum (strain 26-R-13)</name>
    <name type="common">Maize leaf spot fungus</name>
    <name type="synonym">Bipolaris zeicola</name>
    <dbReference type="NCBI Taxonomy" id="930089"/>
    <lineage>
        <taxon>Eukaryota</taxon>
        <taxon>Fungi</taxon>
        <taxon>Dikarya</taxon>
        <taxon>Ascomycota</taxon>
        <taxon>Pezizomycotina</taxon>
        <taxon>Dothideomycetes</taxon>
        <taxon>Pleosporomycetidae</taxon>
        <taxon>Pleosporales</taxon>
        <taxon>Pleosporineae</taxon>
        <taxon>Pleosporaceae</taxon>
        <taxon>Bipolaris</taxon>
    </lineage>
</organism>
<protein>
    <recommendedName>
        <fullName evidence="1">Heterokaryon incompatibility domain-containing protein</fullName>
    </recommendedName>
</protein>
<keyword evidence="3" id="KW-1185">Reference proteome</keyword>
<dbReference type="AlphaFoldDB" id="W6XYL9"/>
<dbReference type="GeneID" id="19144162"/>
<dbReference type="InterPro" id="IPR052895">
    <property type="entry name" value="HetReg/Transcr_Mod"/>
</dbReference>
<dbReference type="OrthoDB" id="2157530at2759"/>
<dbReference type="EMBL" id="KI964875">
    <property type="protein sequence ID" value="EUC27799.1"/>
    <property type="molecule type" value="Genomic_DNA"/>
</dbReference>
<dbReference type="Proteomes" id="UP000053841">
    <property type="component" value="Unassembled WGS sequence"/>
</dbReference>
<dbReference type="PANTHER" id="PTHR24148:SF73">
    <property type="entry name" value="HET DOMAIN PROTEIN (AFU_ORTHOLOGUE AFUA_8G01020)"/>
    <property type="match status" value="1"/>
</dbReference>